<dbReference type="Proteomes" id="UP001500426">
    <property type="component" value="Unassembled WGS sequence"/>
</dbReference>
<organism evidence="2 3">
    <name type="scientific">Flavobacterium chungnamense</name>
    <dbReference type="NCBI Taxonomy" id="706182"/>
    <lineage>
        <taxon>Bacteria</taxon>
        <taxon>Pseudomonadati</taxon>
        <taxon>Bacteroidota</taxon>
        <taxon>Flavobacteriia</taxon>
        <taxon>Flavobacteriales</taxon>
        <taxon>Flavobacteriaceae</taxon>
        <taxon>Flavobacterium</taxon>
    </lineage>
</organism>
<feature type="domain" description="VOC" evidence="1">
    <location>
        <begin position="8"/>
        <end position="129"/>
    </location>
</feature>
<dbReference type="Pfam" id="PF22659">
    <property type="entry name" value="YycE-like_C"/>
    <property type="match status" value="1"/>
</dbReference>
<evidence type="ECO:0000313" key="3">
    <source>
        <dbReference type="Proteomes" id="UP001500426"/>
    </source>
</evidence>
<dbReference type="SUPFAM" id="SSF54593">
    <property type="entry name" value="Glyoxalase/Bleomycin resistance protein/Dihydroxybiphenyl dioxygenase"/>
    <property type="match status" value="1"/>
</dbReference>
<dbReference type="CDD" id="cd06587">
    <property type="entry name" value="VOC"/>
    <property type="match status" value="1"/>
</dbReference>
<dbReference type="InterPro" id="IPR037523">
    <property type="entry name" value="VOC_core"/>
</dbReference>
<evidence type="ECO:0000313" key="2">
    <source>
        <dbReference type="EMBL" id="GAA4055116.1"/>
    </source>
</evidence>
<protein>
    <submittedName>
        <fullName evidence="2">VOC family protein</fullName>
    </submittedName>
</protein>
<dbReference type="PROSITE" id="PS51819">
    <property type="entry name" value="VOC"/>
    <property type="match status" value="1"/>
</dbReference>
<evidence type="ECO:0000259" key="1">
    <source>
        <dbReference type="PROSITE" id="PS51819"/>
    </source>
</evidence>
<gene>
    <name evidence="2" type="ORF">GCM10022388_22080</name>
</gene>
<dbReference type="InterPro" id="IPR058997">
    <property type="entry name" value="YycE-like_C"/>
</dbReference>
<reference evidence="3" key="1">
    <citation type="journal article" date="2019" name="Int. J. Syst. Evol. Microbiol.">
        <title>The Global Catalogue of Microorganisms (GCM) 10K type strain sequencing project: providing services to taxonomists for standard genome sequencing and annotation.</title>
        <authorList>
            <consortium name="The Broad Institute Genomics Platform"/>
            <consortium name="The Broad Institute Genome Sequencing Center for Infectious Disease"/>
            <person name="Wu L."/>
            <person name="Ma J."/>
        </authorList>
    </citation>
    <scope>NUCLEOTIDE SEQUENCE [LARGE SCALE GENOMIC DNA]</scope>
    <source>
        <strain evidence="3">JCM 17068</strain>
    </source>
</reference>
<dbReference type="InterPro" id="IPR029068">
    <property type="entry name" value="Glyas_Bleomycin-R_OHBP_Dase"/>
</dbReference>
<dbReference type="EMBL" id="BAABCS010000020">
    <property type="protein sequence ID" value="GAA4055116.1"/>
    <property type="molecule type" value="Genomic_DNA"/>
</dbReference>
<proteinExistence type="predicted"/>
<keyword evidence="3" id="KW-1185">Reference proteome</keyword>
<name>A0ABP7UXL9_9FLAO</name>
<dbReference type="InterPro" id="IPR058998">
    <property type="entry name" value="YycE-like_N"/>
</dbReference>
<accession>A0ABP7UXL9</accession>
<sequence>MNKKNKKMTFRYARHTNNLEQLKSFYIDVLGLELLGGFENHNGYDGVFIGKQEENWHLEFTQSDEVPNHTFDDDDLLVFYPNSKLEFDLLKEKLEHHSVQFVISKNPYWSENGIQFLDPDGFGIVISHFNIT</sequence>
<dbReference type="Gene3D" id="3.10.180.10">
    <property type="entry name" value="2,3-Dihydroxybiphenyl 1,2-Dioxygenase, domain 1"/>
    <property type="match status" value="1"/>
</dbReference>
<dbReference type="Pfam" id="PF22658">
    <property type="entry name" value="YycE-like_N"/>
    <property type="match status" value="1"/>
</dbReference>
<comment type="caution">
    <text evidence="2">The sequence shown here is derived from an EMBL/GenBank/DDBJ whole genome shotgun (WGS) entry which is preliminary data.</text>
</comment>